<dbReference type="Pfam" id="PF02738">
    <property type="entry name" value="MoCoBD_1"/>
    <property type="match status" value="1"/>
</dbReference>
<keyword evidence="3" id="KW-1185">Reference proteome</keyword>
<dbReference type="PANTHER" id="PTHR47495:SF1">
    <property type="entry name" value="BLL3820 PROTEIN"/>
    <property type="match status" value="1"/>
</dbReference>
<dbReference type="InterPro" id="IPR046867">
    <property type="entry name" value="AldOxase/xan_DH_MoCoBD2"/>
</dbReference>
<reference evidence="2 3" key="1">
    <citation type="submission" date="2024-02" db="EMBL/GenBank/DDBJ databases">
        <title>Full genome sequence of Sphingomonas kaistensis.</title>
        <authorList>
            <person name="Poletto B.L."/>
            <person name="Silva G."/>
            <person name="Galante D."/>
            <person name="Campos K.R."/>
            <person name="Santos M.B.N."/>
            <person name="Sacchi C.T."/>
        </authorList>
    </citation>
    <scope>NUCLEOTIDE SEQUENCE [LARGE SCALE GENOMIC DNA]</scope>
    <source>
        <strain evidence="2 3">MA4R</strain>
    </source>
</reference>
<dbReference type="InterPro" id="IPR037165">
    <property type="entry name" value="AldOxase/xan_DH_Mopterin-bd_sf"/>
</dbReference>
<dbReference type="InterPro" id="IPR006311">
    <property type="entry name" value="TAT_signal"/>
</dbReference>
<accession>A0ABZ2G167</accession>
<dbReference type="Proteomes" id="UP001382935">
    <property type="component" value="Chromosome"/>
</dbReference>
<dbReference type="Gene3D" id="3.30.365.10">
    <property type="entry name" value="Aldehyde oxidase/xanthine dehydrogenase, molybdopterin binding domain"/>
    <property type="match status" value="4"/>
</dbReference>
<dbReference type="SMART" id="SM01008">
    <property type="entry name" value="Ald_Xan_dh_C"/>
    <property type="match status" value="1"/>
</dbReference>
<evidence type="ECO:0000259" key="1">
    <source>
        <dbReference type="SMART" id="SM01008"/>
    </source>
</evidence>
<evidence type="ECO:0000313" key="3">
    <source>
        <dbReference type="Proteomes" id="UP001382935"/>
    </source>
</evidence>
<dbReference type="EMBL" id="CP145607">
    <property type="protein sequence ID" value="WWM69570.1"/>
    <property type="molecule type" value="Genomic_DNA"/>
</dbReference>
<dbReference type="RefSeq" id="WP_338501741.1">
    <property type="nucleotide sequence ID" value="NZ_CP145607.1"/>
</dbReference>
<organism evidence="2 3">
    <name type="scientific">Sphingomonas kaistensis</name>
    <dbReference type="NCBI Taxonomy" id="298708"/>
    <lineage>
        <taxon>Bacteria</taxon>
        <taxon>Pseudomonadati</taxon>
        <taxon>Pseudomonadota</taxon>
        <taxon>Alphaproteobacteria</taxon>
        <taxon>Sphingomonadales</taxon>
        <taxon>Sphingomonadaceae</taxon>
        <taxon>Sphingomonas</taxon>
    </lineage>
</organism>
<dbReference type="PROSITE" id="PS51318">
    <property type="entry name" value="TAT"/>
    <property type="match status" value="1"/>
</dbReference>
<dbReference type="PANTHER" id="PTHR47495">
    <property type="entry name" value="ALDEHYDE DEHYDROGENASE"/>
    <property type="match status" value="1"/>
</dbReference>
<dbReference type="SUPFAM" id="SSF56003">
    <property type="entry name" value="Molybdenum cofactor-binding domain"/>
    <property type="match status" value="2"/>
</dbReference>
<dbReference type="Gene3D" id="3.90.1170.50">
    <property type="entry name" value="Aldehyde oxidase/xanthine dehydrogenase, a/b hammerhead"/>
    <property type="match status" value="1"/>
</dbReference>
<proteinExistence type="predicted"/>
<gene>
    <name evidence="2" type="ORF">V6R86_02385</name>
</gene>
<dbReference type="InterPro" id="IPR008274">
    <property type="entry name" value="AldOxase/xan_DH_MoCoBD1"/>
</dbReference>
<name>A0ABZ2G167_9SPHN</name>
<feature type="domain" description="Aldehyde oxidase/xanthine dehydrogenase a/b hammerhead" evidence="1">
    <location>
        <begin position="222"/>
        <end position="292"/>
    </location>
</feature>
<sequence length="713" mass="72668">MKLSRRSLLVGTGAAAGLAVAWSLWPRGERASLAPTGDALALGPGLLIGRDGQVTLAVPQVETGQGIWTGLAQIAADELGAAWESIGVAPARSGSEWDNGLAEAEGWLADARAWPNAPDPGLLRITAGATSVRAMERPMRLAAAAARQLLIAEAASRWNVDAAECDTGGGFVRHEGKALAFAALAEGAAARPLPRGEIALRPGPGELVGKPLPRLDALPKAEGRLRFAGDVRLPGLLHAAIRRAGAGSISIDGTPPRGVRFERGEGWVAALADTWWAAELALAAARVRVLGPASGDDQAIAAALDTALGSDDFTTLHSIGDIDDAFAGARPLAATYTAAAQLHADLEPPGATARLKDGLLEIWAATQAPELARRDAGTAAGVSLNATILYPMPVGGQGGAALENDLVPIAAILAHRTGRPVQATASRTEQIRSDAVRSPLVARLFARPLPDGSIAAWRMRVAGADGTAEAFARMLGSTGGGVRTTALAALPYAVPNVALEFAPAALPIRAGYHRGELHPALTFFTESFLDELARIGGRDPLTQRMALLAGNLRLIRCLVRATALGGWDGGGPGSQMGLSVFSGYGSHIAVVADAQVGQGGAVQVNRLVAAVDCGRAINPALVKAEVESGMLAAIAQASGPAPSFRHGRVLSPLEPHLPTLANAPETLVEVLAGSGPPGGTSGLGSAAAPAAVGNALAAATGRRLRTLPFAPMA</sequence>
<dbReference type="InterPro" id="IPR000674">
    <property type="entry name" value="Ald_Oxase/Xan_DH_a/b"/>
</dbReference>
<dbReference type="Pfam" id="PF20256">
    <property type="entry name" value="MoCoBD_2"/>
    <property type="match status" value="2"/>
</dbReference>
<dbReference type="InterPro" id="IPR052516">
    <property type="entry name" value="N-heterocyclic_Hydroxylase"/>
</dbReference>
<evidence type="ECO:0000313" key="2">
    <source>
        <dbReference type="EMBL" id="WWM69570.1"/>
    </source>
</evidence>
<protein>
    <submittedName>
        <fullName evidence="2">Molybdopterin cofactor-binding domain-containing protein</fullName>
    </submittedName>
</protein>